<reference evidence="2" key="1">
    <citation type="journal article" date="2014" name="Int. J. Syst. Evol. Microbiol.">
        <title>Complete genome sequence of Corynebacterium casei LMG S-19264T (=DSM 44701T), isolated from a smear-ripened cheese.</title>
        <authorList>
            <consortium name="US DOE Joint Genome Institute (JGI-PGF)"/>
            <person name="Walter F."/>
            <person name="Albersmeier A."/>
            <person name="Kalinowski J."/>
            <person name="Ruckert C."/>
        </authorList>
    </citation>
    <scope>NUCLEOTIDE SEQUENCE</scope>
    <source>
        <strain evidence="2">JCM 3086</strain>
    </source>
</reference>
<gene>
    <name evidence="2" type="ORF">GCM10010121_039450</name>
</gene>
<dbReference type="Proteomes" id="UP000657574">
    <property type="component" value="Unassembled WGS sequence"/>
</dbReference>
<feature type="region of interest" description="Disordered" evidence="1">
    <location>
        <begin position="1"/>
        <end position="24"/>
    </location>
</feature>
<evidence type="ECO:0000256" key="1">
    <source>
        <dbReference type="SAM" id="MobiDB-lite"/>
    </source>
</evidence>
<organism evidence="2 3">
    <name type="scientific">Streptomyces brasiliensis</name>
    <dbReference type="NCBI Taxonomy" id="1954"/>
    <lineage>
        <taxon>Bacteria</taxon>
        <taxon>Bacillati</taxon>
        <taxon>Actinomycetota</taxon>
        <taxon>Actinomycetes</taxon>
        <taxon>Kitasatosporales</taxon>
        <taxon>Streptomycetaceae</taxon>
        <taxon>Streptomyces</taxon>
    </lineage>
</organism>
<evidence type="ECO:0000313" key="3">
    <source>
        <dbReference type="Proteomes" id="UP000657574"/>
    </source>
</evidence>
<dbReference type="AlphaFoldDB" id="A0A917KPY4"/>
<sequence length="100" mass="10470">MALPDGAGPGDRPGTITARDTDGRTHTLRVRLRVGGPRLSALTVEHVAVHGDRIAYELVNRGTTVLVPRLAVHADGVFGPVLDRAPRTLPVRLPPAAGSA</sequence>
<protein>
    <submittedName>
        <fullName evidence="2">Uncharacterized protein</fullName>
    </submittedName>
</protein>
<name>A0A917KPY4_9ACTN</name>
<evidence type="ECO:0000313" key="2">
    <source>
        <dbReference type="EMBL" id="GGJ24494.1"/>
    </source>
</evidence>
<reference evidence="2" key="2">
    <citation type="submission" date="2020-09" db="EMBL/GenBank/DDBJ databases">
        <authorList>
            <person name="Sun Q."/>
            <person name="Ohkuma M."/>
        </authorList>
    </citation>
    <scope>NUCLEOTIDE SEQUENCE</scope>
    <source>
        <strain evidence="2">JCM 3086</strain>
    </source>
</reference>
<comment type="caution">
    <text evidence="2">The sequence shown here is derived from an EMBL/GenBank/DDBJ whole genome shotgun (WGS) entry which is preliminary data.</text>
</comment>
<dbReference type="EMBL" id="BMQA01000011">
    <property type="protein sequence ID" value="GGJ24494.1"/>
    <property type="molecule type" value="Genomic_DNA"/>
</dbReference>
<proteinExistence type="predicted"/>
<dbReference type="RefSeq" id="WP_308428976.1">
    <property type="nucleotide sequence ID" value="NZ_BMQA01000011.1"/>
</dbReference>
<keyword evidence="3" id="KW-1185">Reference proteome</keyword>
<accession>A0A917KPY4</accession>